<dbReference type="AlphaFoldDB" id="A0A3B0C0H7"/>
<organism evidence="4 5">
    <name type="scientific">Ulvibacterium marinum</name>
    <dbReference type="NCBI Taxonomy" id="2419782"/>
    <lineage>
        <taxon>Bacteria</taxon>
        <taxon>Pseudomonadati</taxon>
        <taxon>Bacteroidota</taxon>
        <taxon>Flavobacteriia</taxon>
        <taxon>Flavobacteriales</taxon>
        <taxon>Flavobacteriaceae</taxon>
        <taxon>Ulvibacterium</taxon>
    </lineage>
</organism>
<dbReference type="SMART" id="SM00421">
    <property type="entry name" value="HTH_LUXR"/>
    <property type="match status" value="1"/>
</dbReference>
<dbReference type="InterPro" id="IPR016032">
    <property type="entry name" value="Sig_transdc_resp-reg_C-effctor"/>
</dbReference>
<gene>
    <name evidence="4" type="ORF">D7Z94_13515</name>
</gene>
<sequence length="917" mass="105790">MRHILIYGVFFLCIPFLSGAQELLPPIHNYKVFEYDAAGKNWGIAVDENGELFVANNAGLLHFNGEEWTLNKLPNKTIIRSVAYLDGKIFTGSYEEFGFWMKNEVGTLQYTSLTHLIKDHEFTSEEFWEILSYKESIIFRSVAGIYIYKDNEITVVNTPFVSDMVLFRGELIVAGGQNELFRLSDNELISLGNQELLNGKTVTDMATLNDELLIGTKLNGCYLYNNETLKPWEEAINEDLKFHQLNKILFLTSKEVVFGTIKNGIYLYDIEQKTARNINRETGLQNNTVLSLAQFQDQLWAGLDNGLDKLHINTPITYYTDYTGALGTVYDILVHGNTVYLGSNTGIYYFEGNTLNFVSGSQGHVWDLKTIENELFAGHNTGTFKIVGDKLEKVSNITGGYQLVKVPESENTFLQGTYTGVAKYQKSQNGDWQITRIKGVGYPIKRLCFEDQRTVWAAHPYKGLFRFELNPELSEILETKEFGTDVIANNYNIKLYNIKNQIVIQSEGLWYKYDAILGKVAIFEEFQPYTHKDLIYTDGTNFWFLNGEGNNEISYTNLKTENISISEPTLEQRLVPDAENVFKQNDSIYLLTLSDGFGRINISQLQNRLGNFTLPVPKLSYFRDGERLHSIDSSSFHIPNRYAKEIRLQVSAPSLVKPRYHYELSGPSSKSQITDEGTLDFQNLPHGDYQIRISTVSMDNKRSAPLTIQFEIAPPWFLSKLSIALYVMGLIGLVFLVRYYNKQKLRRKHDKLKEQLQREQEERLAALEKEKLEREIKQKQKELARTTMDMVKKNELILELKEMLVLHKNEFSNKQRYRSLSKKLNSSINEDEDWNHFEVNFKELHEDFFENLLQQFPDLTPKDLKLCAYLKMNLSSKEIAPLMGITIRGVEIHRYRLRKKLKMDSSQNLSNFLITLK</sequence>
<comment type="caution">
    <text evidence="4">The sequence shown here is derived from an EMBL/GenBank/DDBJ whole genome shotgun (WGS) entry which is preliminary data.</text>
</comment>
<keyword evidence="2" id="KW-1133">Transmembrane helix</keyword>
<evidence type="ECO:0000259" key="3">
    <source>
        <dbReference type="SMART" id="SM00421"/>
    </source>
</evidence>
<dbReference type="OrthoDB" id="1090267at2"/>
<accession>A0A3B0C0H7</accession>
<evidence type="ECO:0000313" key="5">
    <source>
        <dbReference type="Proteomes" id="UP000276603"/>
    </source>
</evidence>
<feature type="transmembrane region" description="Helical" evidence="2">
    <location>
        <begin position="723"/>
        <end position="741"/>
    </location>
</feature>
<keyword evidence="2" id="KW-0472">Membrane</keyword>
<keyword evidence="2" id="KW-0812">Transmembrane</keyword>
<reference evidence="4 5" key="1">
    <citation type="submission" date="2018-10" db="EMBL/GenBank/DDBJ databases">
        <title>Ulvibacterium marinum gen. nov., sp. nov., a novel marine bacterium of the family Flavobacteriaceae, isolated from a culture of the green alga Ulva prolifera.</title>
        <authorList>
            <person name="Zhang Z."/>
        </authorList>
    </citation>
    <scope>NUCLEOTIDE SEQUENCE [LARGE SCALE GENOMIC DNA]</scope>
    <source>
        <strain evidence="4 5">CCMM003</strain>
    </source>
</reference>
<dbReference type="InterPro" id="IPR015943">
    <property type="entry name" value="WD40/YVTN_repeat-like_dom_sf"/>
</dbReference>
<dbReference type="EMBL" id="RBCJ01000003">
    <property type="protein sequence ID" value="RKN79335.1"/>
    <property type="molecule type" value="Genomic_DNA"/>
</dbReference>
<keyword evidence="1" id="KW-0175">Coiled coil</keyword>
<dbReference type="GO" id="GO:0006355">
    <property type="term" value="P:regulation of DNA-templated transcription"/>
    <property type="evidence" value="ECO:0007669"/>
    <property type="project" value="InterPro"/>
</dbReference>
<feature type="coiled-coil region" evidence="1">
    <location>
        <begin position="742"/>
        <end position="789"/>
    </location>
</feature>
<dbReference type="InterPro" id="IPR036388">
    <property type="entry name" value="WH-like_DNA-bd_sf"/>
</dbReference>
<evidence type="ECO:0000256" key="1">
    <source>
        <dbReference type="SAM" id="Coils"/>
    </source>
</evidence>
<dbReference type="GO" id="GO:0003677">
    <property type="term" value="F:DNA binding"/>
    <property type="evidence" value="ECO:0007669"/>
    <property type="project" value="InterPro"/>
</dbReference>
<keyword evidence="5" id="KW-1185">Reference proteome</keyword>
<dbReference type="Gene3D" id="2.130.10.10">
    <property type="entry name" value="YVTN repeat-like/Quinoprotein amine dehydrogenase"/>
    <property type="match status" value="2"/>
</dbReference>
<evidence type="ECO:0000256" key="2">
    <source>
        <dbReference type="SAM" id="Phobius"/>
    </source>
</evidence>
<protein>
    <submittedName>
        <fullName evidence="4">Two component regulator three Y domain-containing protein</fullName>
    </submittedName>
</protein>
<dbReference type="Proteomes" id="UP000276603">
    <property type="component" value="Unassembled WGS sequence"/>
</dbReference>
<dbReference type="Gene3D" id="1.10.10.10">
    <property type="entry name" value="Winged helix-like DNA-binding domain superfamily/Winged helix DNA-binding domain"/>
    <property type="match status" value="1"/>
</dbReference>
<feature type="domain" description="HTH luxR-type" evidence="3">
    <location>
        <begin position="856"/>
        <end position="913"/>
    </location>
</feature>
<proteinExistence type="predicted"/>
<dbReference type="InterPro" id="IPR013783">
    <property type="entry name" value="Ig-like_fold"/>
</dbReference>
<dbReference type="Gene3D" id="2.60.40.10">
    <property type="entry name" value="Immunoglobulins"/>
    <property type="match status" value="1"/>
</dbReference>
<evidence type="ECO:0000313" key="4">
    <source>
        <dbReference type="EMBL" id="RKN79335.1"/>
    </source>
</evidence>
<dbReference type="InterPro" id="IPR036322">
    <property type="entry name" value="WD40_repeat_dom_sf"/>
</dbReference>
<dbReference type="SUPFAM" id="SSF50978">
    <property type="entry name" value="WD40 repeat-like"/>
    <property type="match status" value="1"/>
</dbReference>
<name>A0A3B0C0H7_9FLAO</name>
<dbReference type="SUPFAM" id="SSF46894">
    <property type="entry name" value="C-terminal effector domain of the bipartite response regulators"/>
    <property type="match status" value="1"/>
</dbReference>
<dbReference type="RefSeq" id="WP_120712150.1">
    <property type="nucleotide sequence ID" value="NZ_RBCJ01000003.1"/>
</dbReference>
<dbReference type="InterPro" id="IPR000792">
    <property type="entry name" value="Tscrpt_reg_LuxR_C"/>
</dbReference>